<dbReference type="STRING" id="1203610.HMPREF1536_03955"/>
<gene>
    <name evidence="1" type="ORF">HMPREF1536_03955</name>
</gene>
<dbReference type="AlphaFoldDB" id="A0A0F5IXV5"/>
<accession>A0A0F5IXV5</accession>
<dbReference type="RefSeq" id="WP_028729505.1">
    <property type="nucleotide sequence ID" value="NZ_KE386763.1"/>
</dbReference>
<evidence type="ECO:0000313" key="2">
    <source>
        <dbReference type="Proteomes" id="UP000033035"/>
    </source>
</evidence>
<keyword evidence="2" id="KW-1185">Reference proteome</keyword>
<name>A0A0F5IXV5_9BACT</name>
<dbReference type="SUPFAM" id="SSF53756">
    <property type="entry name" value="UDP-Glycosyltransferase/glycogen phosphorylase"/>
    <property type="match status" value="1"/>
</dbReference>
<evidence type="ECO:0000313" key="1">
    <source>
        <dbReference type="EMBL" id="KKB50419.1"/>
    </source>
</evidence>
<dbReference type="PATRIC" id="fig|1203610.3.peg.4032"/>
<evidence type="ECO:0008006" key="3">
    <source>
        <dbReference type="Google" id="ProtNLM"/>
    </source>
</evidence>
<dbReference type="Gene3D" id="3.40.50.2000">
    <property type="entry name" value="Glycogen Phosphorylase B"/>
    <property type="match status" value="1"/>
</dbReference>
<comment type="caution">
    <text evidence="1">The sequence shown here is derived from an EMBL/GenBank/DDBJ whole genome shotgun (WGS) entry which is preliminary data.</text>
</comment>
<dbReference type="EMBL" id="AQHW01000020">
    <property type="protein sequence ID" value="KKB50419.1"/>
    <property type="molecule type" value="Genomic_DNA"/>
</dbReference>
<sequence length="371" mass="42997">MKALFLVYHGFSETNGISKKIHYQVDALKACGLDVRTCYLSESDGNKYRMIDNAILCDYGRGIKGKLLKRIEFNSIADYAINEDIRFVYIRSDHNANPFTIKMVKKMRKADIRVVMEIPTYPYDNEKPSSGRKLQRFLDKYFRNSLAKQLCRIVTFSDYKSIFGTPTIQISNGVDFSKIKLKQKTNDISHELHLIGVAEIHYWHGFDRLVQGLVNYYKKDPDYKVFFHLVGNFFGEREKSDILPLIETNHLEPYIILHGAKHGEELDQLFEQSDMAIGSLARHRSGITNIKTLKNREYAARGLSFIYSEQDSDFEDKPYILKVPANESPIEVNKIIEFYKKLNPVPLEIRNSILSLSWEAQMNKVIKAIEE</sequence>
<protein>
    <recommendedName>
        <fullName evidence="3">Glycosyltransferase subfamily 4-like N-terminal domain-containing protein</fullName>
    </recommendedName>
</protein>
<reference evidence="1 2" key="1">
    <citation type="submission" date="2013-04" db="EMBL/GenBank/DDBJ databases">
        <title>The Genome Sequence of Parabacteroides gordonii DSM 23371.</title>
        <authorList>
            <consortium name="The Broad Institute Genomics Platform"/>
            <person name="Earl A."/>
            <person name="Ward D."/>
            <person name="Feldgarden M."/>
            <person name="Gevers D."/>
            <person name="Martens E."/>
            <person name="Sakamoto M."/>
            <person name="Benno Y."/>
            <person name="Suzuki N."/>
            <person name="Matsunaga N."/>
            <person name="Koshihara K."/>
            <person name="Seki M."/>
            <person name="Komiya H."/>
            <person name="Walker B."/>
            <person name="Young S."/>
            <person name="Zeng Q."/>
            <person name="Gargeya S."/>
            <person name="Fitzgerald M."/>
            <person name="Haas B."/>
            <person name="Abouelleil A."/>
            <person name="Allen A.W."/>
            <person name="Alvarado L."/>
            <person name="Arachchi H.M."/>
            <person name="Berlin A.M."/>
            <person name="Chapman S.B."/>
            <person name="Gainer-Dewar J."/>
            <person name="Goldberg J."/>
            <person name="Griggs A."/>
            <person name="Gujja S."/>
            <person name="Hansen M."/>
            <person name="Howarth C."/>
            <person name="Imamovic A."/>
            <person name="Ireland A."/>
            <person name="Larimer J."/>
            <person name="McCowan C."/>
            <person name="Murphy C."/>
            <person name="Pearson M."/>
            <person name="Poon T.W."/>
            <person name="Priest M."/>
            <person name="Roberts A."/>
            <person name="Saif S."/>
            <person name="Shea T."/>
            <person name="Sisk P."/>
            <person name="Sykes S."/>
            <person name="Wortman J."/>
            <person name="Nusbaum C."/>
            <person name="Birren B."/>
        </authorList>
    </citation>
    <scope>NUCLEOTIDE SEQUENCE [LARGE SCALE GENOMIC DNA]</scope>
    <source>
        <strain evidence="1 2">MS-1</strain>
    </source>
</reference>
<dbReference type="Proteomes" id="UP000033035">
    <property type="component" value="Unassembled WGS sequence"/>
</dbReference>
<organism evidence="1 2">
    <name type="scientific">Parabacteroides gordonii MS-1 = DSM 23371</name>
    <dbReference type="NCBI Taxonomy" id="1203610"/>
    <lineage>
        <taxon>Bacteria</taxon>
        <taxon>Pseudomonadati</taxon>
        <taxon>Bacteroidota</taxon>
        <taxon>Bacteroidia</taxon>
        <taxon>Bacteroidales</taxon>
        <taxon>Tannerellaceae</taxon>
        <taxon>Parabacteroides</taxon>
    </lineage>
</organism>
<proteinExistence type="predicted"/>
<dbReference type="HOGENOM" id="CLU_063441_0_0_10"/>